<evidence type="ECO:0000259" key="6">
    <source>
        <dbReference type="Pfam" id="PF00703"/>
    </source>
</evidence>
<feature type="domain" description="Exo-beta-D-glucosaminidase Ig-fold" evidence="8">
    <location>
        <begin position="798"/>
        <end position="909"/>
    </location>
</feature>
<evidence type="ECO:0000313" key="10">
    <source>
        <dbReference type="EMBL" id="SFB05510.1"/>
    </source>
</evidence>
<dbReference type="Pfam" id="PF22666">
    <property type="entry name" value="Glyco_hydro_2_N2"/>
    <property type="match status" value="1"/>
</dbReference>
<gene>
    <name evidence="10" type="ORF">SAMN05216266_10482</name>
</gene>
<dbReference type="Pfam" id="PF18368">
    <property type="entry name" value="Ig_GlcNase"/>
    <property type="match status" value="1"/>
</dbReference>
<sequence>MIRRNRLWSRSRLRLLVAVLAVTLLAGAGPAAFGQQDDEQAAAGSGPGGFLAPHKPGQSVRVPDWRLASSSATAAEGDTISRPGFADREWLRVPARSTVLAGLVAAGRYPDLKYSTNLRDAVDPADFAVPWWYRRELLAVPKPGTHTFLRFNGGVISRGEVWFNGTKLAGTDEMVGAYPMHEFDVTHLLRPGRNAIAVKAMPADPFRDLTVSFLDWSPPAPDNNMGIWRDVELVSTGPVSLLDPRALPELEVPALDKAAVTVKAEVRNNTTRRVAATVRGRIDKIDVAKRVSLEPEQTRTVEFTPAEFAQLNLRDPKVWWPAQLGGQPRYRLSMSAEVGGTSADRAERKFGIRDVRSELTPQGYREFFVNGKPFGARGGGWSSDLFLRTQPERLADQLEYVRDLGLNTIRLEGKQEDHELLEHADQMGIMLMPGWECCTKWEAWAKKNATHPWTEEDSRVAAESGLAEARRMVNSPSILGFFIGSDNYATAEIEKLYLDAFAEVDFRVPVLPSAARRPSTVPPPPLLGEAGMKMDGPYWWVPPNYWYGTRLGGNYGFASEVGSGPMIPELDSLRKFLTEDEITDLWRNPDQPHYHLAKKEVFSTLTDLTRALEHRYGPIRDLEDFLRKAQLSNYEGNRAQFEAYGRDFGDPRDPATGVIYWMLNNPWPTLYWHLFDHTMGTNGSYYGAKTALRPVHVQYSYDDSSVAVVNTGPDEVSGLTVRATQFDVDGRVLAENSAPVQVGSGSSQRALAMPKPADVDGAYFLRLVLEDARSKQVDRNVYWLSTKDDVVDHSKATWWHSPTVEYADMTELQDLPGARVVAENARTSVRGGKAVTEVTVRNTSAEPTVGFFLRASLRKGANGTQLTPATWSDNYVTLWPGEKLTLRAEYDVADLGAAVPHVQLSGWNVQQQEVVAPLR</sequence>
<keyword evidence="2" id="KW-0378">Hydrolase</keyword>
<evidence type="ECO:0000313" key="11">
    <source>
        <dbReference type="Proteomes" id="UP000243799"/>
    </source>
</evidence>
<dbReference type="Gene3D" id="2.60.40.10">
    <property type="entry name" value="Immunoglobulins"/>
    <property type="match status" value="3"/>
</dbReference>
<dbReference type="EMBL" id="FOKG01000004">
    <property type="protein sequence ID" value="SFB05510.1"/>
    <property type="molecule type" value="Genomic_DNA"/>
</dbReference>
<dbReference type="SUPFAM" id="SSF49303">
    <property type="entry name" value="beta-Galactosidase/glucuronidase domain"/>
    <property type="match status" value="3"/>
</dbReference>
<dbReference type="GO" id="GO:0004553">
    <property type="term" value="F:hydrolase activity, hydrolyzing O-glycosyl compounds"/>
    <property type="evidence" value="ECO:0007669"/>
    <property type="project" value="InterPro"/>
</dbReference>
<evidence type="ECO:0000259" key="7">
    <source>
        <dbReference type="Pfam" id="PF17786"/>
    </source>
</evidence>
<feature type="domain" description="Glycoside hydrolase family 2 immunoglobulin-like beta-sandwich" evidence="6">
    <location>
        <begin position="253"/>
        <end position="353"/>
    </location>
</feature>
<dbReference type="InterPro" id="IPR017853">
    <property type="entry name" value="GH"/>
</dbReference>
<feature type="signal peptide" evidence="5">
    <location>
        <begin position="1"/>
        <end position="28"/>
    </location>
</feature>
<accession>A0A1I0XYU9</accession>
<name>A0A1I0XYU9_9PSEU</name>
<evidence type="ECO:0000256" key="4">
    <source>
        <dbReference type="SAM" id="MobiDB-lite"/>
    </source>
</evidence>
<dbReference type="InterPro" id="IPR036156">
    <property type="entry name" value="Beta-gal/glucu_dom_sf"/>
</dbReference>
<dbReference type="Gene3D" id="3.20.20.80">
    <property type="entry name" value="Glycosidases"/>
    <property type="match status" value="1"/>
</dbReference>
<dbReference type="PANTHER" id="PTHR43536:SF1">
    <property type="entry name" value="MANNOSYLGLYCOPROTEIN ENDO-BETA-MANNOSIDASE"/>
    <property type="match status" value="1"/>
</dbReference>
<keyword evidence="3" id="KW-0326">Glycosidase</keyword>
<dbReference type="SUPFAM" id="SSF51445">
    <property type="entry name" value="(Trans)glycosidases"/>
    <property type="match status" value="1"/>
</dbReference>
<dbReference type="Pfam" id="PF17786">
    <property type="entry name" value="Mannosidase_ig"/>
    <property type="match status" value="1"/>
</dbReference>
<dbReference type="InterPro" id="IPR008979">
    <property type="entry name" value="Galactose-bd-like_sf"/>
</dbReference>
<feature type="chain" id="PRO_5039727457" evidence="5">
    <location>
        <begin position="29"/>
        <end position="919"/>
    </location>
</feature>
<dbReference type="Proteomes" id="UP000243799">
    <property type="component" value="Unassembled WGS sequence"/>
</dbReference>
<dbReference type="Gene3D" id="2.60.120.260">
    <property type="entry name" value="Galactose-binding domain-like"/>
    <property type="match status" value="1"/>
</dbReference>
<reference evidence="11" key="1">
    <citation type="submission" date="2016-10" db="EMBL/GenBank/DDBJ databases">
        <authorList>
            <person name="Varghese N."/>
            <person name="Submissions S."/>
        </authorList>
    </citation>
    <scope>NUCLEOTIDE SEQUENCE [LARGE SCALE GENOMIC DNA]</scope>
    <source>
        <strain evidence="11">CGMCC 4.3568</strain>
    </source>
</reference>
<dbReference type="InterPro" id="IPR041447">
    <property type="entry name" value="Mannosidase_ig"/>
</dbReference>
<evidence type="ECO:0000256" key="5">
    <source>
        <dbReference type="SAM" id="SignalP"/>
    </source>
</evidence>
<keyword evidence="11" id="KW-1185">Reference proteome</keyword>
<protein>
    <submittedName>
        <fullName evidence="10">Exo-1,4-beta-D-glucosaminidase</fullName>
    </submittedName>
</protein>
<feature type="domain" description="Mannosidase Ig/CBM-like" evidence="7">
    <location>
        <begin position="705"/>
        <end position="785"/>
    </location>
</feature>
<organism evidence="10 11">
    <name type="scientific">Amycolatopsis marina</name>
    <dbReference type="NCBI Taxonomy" id="490629"/>
    <lineage>
        <taxon>Bacteria</taxon>
        <taxon>Bacillati</taxon>
        <taxon>Actinomycetota</taxon>
        <taxon>Actinomycetes</taxon>
        <taxon>Pseudonocardiales</taxon>
        <taxon>Pseudonocardiaceae</taxon>
        <taxon>Amycolatopsis</taxon>
    </lineage>
</organism>
<dbReference type="InterPro" id="IPR013783">
    <property type="entry name" value="Ig-like_fold"/>
</dbReference>
<comment type="similarity">
    <text evidence="1">Belongs to the glycosyl hydrolase 2 family.</text>
</comment>
<dbReference type="Pfam" id="PF00703">
    <property type="entry name" value="Glyco_hydro_2"/>
    <property type="match status" value="1"/>
</dbReference>
<feature type="domain" description="Beta-mannosidase-like galactose-binding" evidence="9">
    <location>
        <begin position="87"/>
        <end position="201"/>
    </location>
</feature>
<dbReference type="InterPro" id="IPR043534">
    <property type="entry name" value="EBDG/EBM"/>
</dbReference>
<dbReference type="AlphaFoldDB" id="A0A1I0XYU9"/>
<dbReference type="InterPro" id="IPR054593">
    <property type="entry name" value="Beta-mannosidase-like_N2"/>
</dbReference>
<dbReference type="InterPro" id="IPR041351">
    <property type="entry name" value="Ig_GlcNase"/>
</dbReference>
<evidence type="ECO:0000256" key="3">
    <source>
        <dbReference type="ARBA" id="ARBA00023295"/>
    </source>
</evidence>
<evidence type="ECO:0000256" key="2">
    <source>
        <dbReference type="ARBA" id="ARBA00022801"/>
    </source>
</evidence>
<dbReference type="InterPro" id="IPR006102">
    <property type="entry name" value="Ig-like_GH2"/>
</dbReference>
<dbReference type="SUPFAM" id="SSF49785">
    <property type="entry name" value="Galactose-binding domain-like"/>
    <property type="match status" value="1"/>
</dbReference>
<feature type="region of interest" description="Disordered" evidence="4">
    <location>
        <begin position="36"/>
        <end position="55"/>
    </location>
</feature>
<evidence type="ECO:0000256" key="1">
    <source>
        <dbReference type="ARBA" id="ARBA00007401"/>
    </source>
</evidence>
<dbReference type="STRING" id="490629.SAMN05216266_10482"/>
<proteinExistence type="inferred from homology"/>
<evidence type="ECO:0000259" key="9">
    <source>
        <dbReference type="Pfam" id="PF22666"/>
    </source>
</evidence>
<dbReference type="GO" id="GO:0005975">
    <property type="term" value="P:carbohydrate metabolic process"/>
    <property type="evidence" value="ECO:0007669"/>
    <property type="project" value="InterPro"/>
</dbReference>
<keyword evidence="5" id="KW-0732">Signal</keyword>
<evidence type="ECO:0000259" key="8">
    <source>
        <dbReference type="Pfam" id="PF18368"/>
    </source>
</evidence>
<dbReference type="PANTHER" id="PTHR43536">
    <property type="entry name" value="MANNOSYLGLYCOPROTEIN ENDO-BETA-MANNOSIDASE"/>
    <property type="match status" value="1"/>
</dbReference>